<evidence type="ECO:0000313" key="2">
    <source>
        <dbReference type="Proteomes" id="UP000072520"/>
    </source>
</evidence>
<proteinExistence type="predicted"/>
<dbReference type="EMBL" id="LDSI01000024">
    <property type="protein sequence ID" value="KTS95229.1"/>
    <property type="molecule type" value="Genomic_DNA"/>
</dbReference>
<organism evidence="1 2">
    <name type="scientific">Pantoea stewartii</name>
    <dbReference type="NCBI Taxonomy" id="66269"/>
    <lineage>
        <taxon>Bacteria</taxon>
        <taxon>Pseudomonadati</taxon>
        <taxon>Pseudomonadota</taxon>
        <taxon>Gammaproteobacteria</taxon>
        <taxon>Enterobacterales</taxon>
        <taxon>Erwiniaceae</taxon>
        <taxon>Pantoea</taxon>
    </lineage>
</organism>
<sequence length="66" mass="7385">MFLFPRTSEWPILYVGAGNKVRTMHGAVDRRDELPSGDKSGLCPVVLWRASGRPDCVKKGIIVRDE</sequence>
<comment type="caution">
    <text evidence="1">The sequence shown here is derived from an EMBL/GenBank/DDBJ whole genome shotgun (WGS) entry which is preliminary data.</text>
</comment>
<evidence type="ECO:0000313" key="1">
    <source>
        <dbReference type="EMBL" id="KTS95229.1"/>
    </source>
</evidence>
<dbReference type="AlphaFoldDB" id="A0AB34VD08"/>
<reference evidence="1 2" key="1">
    <citation type="journal article" date="2016" name="Front. Microbiol.">
        <title>Genomic Resource of Rice Seed Associated Bacteria.</title>
        <authorList>
            <person name="Midha S."/>
            <person name="Bansal K."/>
            <person name="Sharma S."/>
            <person name="Kumar N."/>
            <person name="Patil P.P."/>
            <person name="Chaudhry V."/>
            <person name="Patil P.B."/>
        </authorList>
    </citation>
    <scope>NUCLEOTIDE SEQUENCE [LARGE SCALE GENOMIC DNA]</scope>
    <source>
        <strain evidence="1 2">RSA13</strain>
    </source>
</reference>
<gene>
    <name evidence="1" type="ORF">RSA13_16300</name>
</gene>
<accession>A0AB34VD08</accession>
<name>A0AB34VD08_9GAMM</name>
<protein>
    <submittedName>
        <fullName evidence="1">Uncharacterized protein</fullName>
    </submittedName>
</protein>
<dbReference type="Proteomes" id="UP000072520">
    <property type="component" value="Unassembled WGS sequence"/>
</dbReference>